<evidence type="ECO:0000256" key="1">
    <source>
        <dbReference type="SAM" id="SignalP"/>
    </source>
</evidence>
<dbReference type="Pfam" id="PF01835">
    <property type="entry name" value="MG2"/>
    <property type="match status" value="1"/>
</dbReference>
<accession>A0ABU3GX48</accession>
<dbReference type="RefSeq" id="WP_311950653.1">
    <property type="nucleotide sequence ID" value="NZ_JAVLVU010000001.1"/>
</dbReference>
<keyword evidence="1" id="KW-0732">Signal</keyword>
<comment type="caution">
    <text evidence="3">The sequence shown here is derived from an EMBL/GenBank/DDBJ whole genome shotgun (WGS) entry which is preliminary data.</text>
</comment>
<feature type="signal peptide" evidence="1">
    <location>
        <begin position="1"/>
        <end position="20"/>
    </location>
</feature>
<gene>
    <name evidence="3" type="ORF">QE417_002639</name>
</gene>
<reference evidence="4" key="1">
    <citation type="submission" date="2023-07" db="EMBL/GenBank/DDBJ databases">
        <title>Functional and genomic diversity of the sorghum phyllosphere microbiome.</title>
        <authorList>
            <person name="Shade A."/>
        </authorList>
    </citation>
    <scope>NUCLEOTIDE SEQUENCE [LARGE SCALE GENOMIC DNA]</scope>
    <source>
        <strain evidence="4">SORGH_AS_0422</strain>
    </source>
</reference>
<sequence>MKRALLFFSLISWCCFNLLAQTAPANTAIKLYFEKAYLHTDRDDYAAGDDIWFKAYLVNAQTNKLISTSNNLYVELIRAPGVLVDKRLIRLDNGTGNGDFKLSAAASAGTYTLRAYTNWMRNFDDKFFFEKHLRIYNDTLPLNSLVKSTLKKDSKAPNSVSVVVNEEKPAIRLSFFPEGGSMIENTEGIIAFKAENEQGKGLPVKGGIYTSTGNKVTDFESNANGLGCVALKPLTGTMYEARGTYGNGRSFTSALPQSHLQGVAMHASKADTLLKILFITNAITLNTILKDTLLLVARSKGKLVFKRPVTLPQLQTQVNISQQVLPAGITAITLYDAQNRPLCERLIFNEQEPKETLTLIADKLTYSYKEKTGLTLKITDIEGKPVIASLSMAAVDAMVPKQQGNMISYLGLQSEIRGNIEGINQYFNSKGKPDLQKIDLLLLTQGWRDFLWKRMADSTIRIKYAPEQGIDVYGRTRRIWVNKPVPGLNVTLFANGAKGNKLYTTTTDSVGRYAFYNLNLTGNQPISLSATNNKGKQEAYLLVDTVTHSGAPVKPIPLFHDSTKTVTGKLKNELLDRSRFAARQRLTDTIQLNDVVVSKTPLRQVLIDTIIKMARADYSLKTLRDYILERVPGAVSGYQVAYFYGLNHLLMKVPMLPRFSVDGVPFWQVRNVFFYDIPLEQIEEIRFRKFNLAGAPTIAQDEMRFRRGENFWIQLKLKPHALDNINLHTAHLEVEGYDEARAFYKPTYDNINATKQADVRTTLHWEPIITTNINGEATVIFYNKANWGNVRVVVEGITNTGTPLTGLLEYSVKQ</sequence>
<dbReference type="Proteomes" id="UP001258315">
    <property type="component" value="Unassembled WGS sequence"/>
</dbReference>
<organism evidence="3 4">
    <name type="scientific">Mucilaginibacter terrae</name>
    <dbReference type="NCBI Taxonomy" id="1955052"/>
    <lineage>
        <taxon>Bacteria</taxon>
        <taxon>Pseudomonadati</taxon>
        <taxon>Bacteroidota</taxon>
        <taxon>Sphingobacteriia</taxon>
        <taxon>Sphingobacteriales</taxon>
        <taxon>Sphingobacteriaceae</taxon>
        <taxon>Mucilaginibacter</taxon>
    </lineage>
</organism>
<evidence type="ECO:0000313" key="4">
    <source>
        <dbReference type="Proteomes" id="UP001258315"/>
    </source>
</evidence>
<evidence type="ECO:0000313" key="3">
    <source>
        <dbReference type="EMBL" id="MDT3403567.1"/>
    </source>
</evidence>
<protein>
    <recommendedName>
        <fullName evidence="2">Macroglobulin domain-containing protein</fullName>
    </recommendedName>
</protein>
<feature type="domain" description="Macroglobulin" evidence="2">
    <location>
        <begin position="35"/>
        <end position="117"/>
    </location>
</feature>
<feature type="chain" id="PRO_5045174925" description="Macroglobulin domain-containing protein" evidence="1">
    <location>
        <begin position="21"/>
        <end position="814"/>
    </location>
</feature>
<name>A0ABU3GX48_9SPHI</name>
<keyword evidence="4" id="KW-1185">Reference proteome</keyword>
<dbReference type="InterPro" id="IPR002890">
    <property type="entry name" value="MG2"/>
</dbReference>
<evidence type="ECO:0000259" key="2">
    <source>
        <dbReference type="Pfam" id="PF01835"/>
    </source>
</evidence>
<dbReference type="Gene3D" id="2.60.40.1930">
    <property type="match status" value="1"/>
</dbReference>
<dbReference type="EMBL" id="JAVLVU010000001">
    <property type="protein sequence ID" value="MDT3403567.1"/>
    <property type="molecule type" value="Genomic_DNA"/>
</dbReference>
<proteinExistence type="predicted"/>